<evidence type="ECO:0000256" key="2">
    <source>
        <dbReference type="ARBA" id="ARBA00022723"/>
    </source>
</evidence>
<accession>A0A6L2LH43</accession>
<reference evidence="8" key="1">
    <citation type="journal article" date="2019" name="Sci. Rep.">
        <title>Draft genome of Tanacetum cinerariifolium, the natural source of mosquito coil.</title>
        <authorList>
            <person name="Yamashiro T."/>
            <person name="Shiraishi A."/>
            <person name="Satake H."/>
            <person name="Nakayama K."/>
        </authorList>
    </citation>
    <scope>NUCLEOTIDE SEQUENCE</scope>
</reference>
<dbReference type="EMBL" id="BKCJ010004312">
    <property type="protein sequence ID" value="GEU60287.1"/>
    <property type="molecule type" value="Genomic_DNA"/>
</dbReference>
<dbReference type="PANTHER" id="PTHR42648:SF28">
    <property type="entry name" value="TRANSPOSON-ENCODED PROTEIN WITH RIBONUCLEASE H-LIKE AND RETROVIRUS ZINC FINGER-LIKE DOMAINS"/>
    <property type="match status" value="1"/>
</dbReference>
<dbReference type="PANTHER" id="PTHR42648">
    <property type="entry name" value="TRANSPOSASE, PUTATIVE-RELATED"/>
    <property type="match status" value="1"/>
</dbReference>
<evidence type="ECO:0000256" key="1">
    <source>
        <dbReference type="ARBA" id="ARBA00022670"/>
    </source>
</evidence>
<keyword evidence="2" id="KW-0479">Metal-binding</keyword>
<dbReference type="GO" id="GO:0008233">
    <property type="term" value="F:peptidase activity"/>
    <property type="evidence" value="ECO:0007669"/>
    <property type="project" value="UniProtKB-KW"/>
</dbReference>
<dbReference type="InterPro" id="IPR036397">
    <property type="entry name" value="RNaseH_sf"/>
</dbReference>
<dbReference type="InterPro" id="IPR039537">
    <property type="entry name" value="Retrotran_Ty1/copia-like"/>
</dbReference>
<dbReference type="SUPFAM" id="SSF53098">
    <property type="entry name" value="Ribonuclease H-like"/>
    <property type="match status" value="1"/>
</dbReference>
<keyword evidence="1" id="KW-0645">Protease</keyword>
<dbReference type="Gene3D" id="3.30.420.10">
    <property type="entry name" value="Ribonuclease H-like superfamily/Ribonuclease H"/>
    <property type="match status" value="2"/>
</dbReference>
<evidence type="ECO:0000256" key="4">
    <source>
        <dbReference type="SAM" id="MobiDB-lite"/>
    </source>
</evidence>
<protein>
    <submittedName>
        <fullName evidence="8">Retrovirus-related Pol polyprotein from transposon TNT 1-94</fullName>
    </submittedName>
</protein>
<name>A0A6L2LH43_TANCI</name>
<dbReference type="InterPro" id="IPR054722">
    <property type="entry name" value="PolX-like_BBD"/>
</dbReference>
<dbReference type="Pfam" id="PF07727">
    <property type="entry name" value="RVT_2"/>
    <property type="match status" value="1"/>
</dbReference>
<dbReference type="GO" id="GO:0003676">
    <property type="term" value="F:nucleic acid binding"/>
    <property type="evidence" value="ECO:0007669"/>
    <property type="project" value="InterPro"/>
</dbReference>
<dbReference type="InterPro" id="IPR025724">
    <property type="entry name" value="GAG-pre-integrase_dom"/>
</dbReference>
<evidence type="ECO:0000259" key="5">
    <source>
        <dbReference type="Pfam" id="PF07727"/>
    </source>
</evidence>
<dbReference type="GO" id="GO:0006508">
    <property type="term" value="P:proteolysis"/>
    <property type="evidence" value="ECO:0007669"/>
    <property type="project" value="UniProtKB-KW"/>
</dbReference>
<organism evidence="8">
    <name type="scientific">Tanacetum cinerariifolium</name>
    <name type="common">Dalmatian daisy</name>
    <name type="synonym">Chrysanthemum cinerariifolium</name>
    <dbReference type="NCBI Taxonomy" id="118510"/>
    <lineage>
        <taxon>Eukaryota</taxon>
        <taxon>Viridiplantae</taxon>
        <taxon>Streptophyta</taxon>
        <taxon>Embryophyta</taxon>
        <taxon>Tracheophyta</taxon>
        <taxon>Spermatophyta</taxon>
        <taxon>Magnoliopsida</taxon>
        <taxon>eudicotyledons</taxon>
        <taxon>Gunneridae</taxon>
        <taxon>Pentapetalae</taxon>
        <taxon>asterids</taxon>
        <taxon>campanulids</taxon>
        <taxon>Asterales</taxon>
        <taxon>Asteraceae</taxon>
        <taxon>Asteroideae</taxon>
        <taxon>Anthemideae</taxon>
        <taxon>Anthemidinae</taxon>
        <taxon>Tanacetum</taxon>
    </lineage>
</organism>
<feature type="domain" description="GAG-pre-integrase" evidence="6">
    <location>
        <begin position="471"/>
        <end position="505"/>
    </location>
</feature>
<gene>
    <name evidence="8" type="ORF">Tci_032265</name>
</gene>
<proteinExistence type="predicted"/>
<dbReference type="GO" id="GO:0008270">
    <property type="term" value="F:zinc ion binding"/>
    <property type="evidence" value="ECO:0007669"/>
    <property type="project" value="InterPro"/>
</dbReference>
<dbReference type="Pfam" id="PF22936">
    <property type="entry name" value="Pol_BBD"/>
    <property type="match status" value="1"/>
</dbReference>
<dbReference type="InterPro" id="IPR012337">
    <property type="entry name" value="RNaseH-like_sf"/>
</dbReference>
<sequence length="1181" mass="135735">MSTSNNTTFEFEVHHNGGFKLNPLTYQNGSILNLNVLPTDFEDMISYLSRKISRRFTTLYYTLPPNNALSGLKQIKNDYDTNVMYDIARVAGKIQLFVSHHQIDLSMVLIPNDESLEEALERIISEAAKKDKKNHSLFYNVCKNKNKKKFNYYELLSDLEVCDKVYDRTTDIHKVAQNQKRTTQTRKGQIRRKQTFSQKIILPGTQGTDLAKITKKWPKPDKIEHEIEKNAQKPDPKTFSVYFTSQKVKTKPNCKVKGPFLPILKRYERYKGFWKLSSLGTSSAKFELFIKGYNNVLSDYLVFDEVVIVILEEENRRNNNEDKKISSRQVKASMVTRGRSMEPGSSGSHNHDKSKTGKNKNNFKCFKYGKPGHFKKDCRGSNTSNPQGNISITSDDGNALCNEARLQMKAERDLKIIMVKMHDGTVHTIQDVQHVEGLKKNLLSLGQLDDLGFEKRDNEGGRSIVALHSLSHRVAVTWHQKLGHMSEQGMKILVDRKLLPGLTKSVCVLELVHSDVWQASVQSLEGAKYFVSFIDDYSRRCWVYPIKKKPDMFQVFKVYKAQVELDPENKIKCLRMNNGEQMNRTLLERERAMLATTSLGKSFWVEAINIACYVINRSPSIAVELKTPMEMWMGKLMEKEFQSNDYFEATPQHKVNETSDSQATMTCTLDRERKCPIKPNGNKWVYKIKRNGDDQVERYHTRLVVKGYAQKQEIDFNEIFSHMVWMTTIQVVLEMCTKYDLHLEQLDVKPVFLHGNLEEEIYMLQPEDMDQDSAHMVAASKVPMLKPGEFEIWRMKIEQYIQMIDYALWEVIENGATLPKTQVVEGVITLKFNSIKDAKQLLEVVEKRFGRNAATKKIQMNLLKQQYENFTALSSEMLDQTFDRLQKLVNQLELLADLDTMSMDDLCNNLKVYELEIKGMSSSSSSTQNMAFVSSSNNNTSSTNGAVNISQVVNIAHEVSTTSTQVNAAYSTNIDSLSDLIICSFFASQPNSPQNVHENLEQIHLDDMEEMDLRWQIAMLTIRARRKCRAPRNQDNKHKESSRRSVLVETSTSTALVSCDGLGGYDWSDQAKKWIFKPSKLDLSFTSLDEFVNKLVVENCKAKSSEEEPKVVRKNGDAPIIEEKVLDDVSQPKIEKKIVRPRIVKKEFVKSKQQEKTARKIVKQIEQHRQNTYNPRGNQKN</sequence>
<feature type="region of interest" description="Disordered" evidence="4">
    <location>
        <begin position="319"/>
        <end position="363"/>
    </location>
</feature>
<dbReference type="InterPro" id="IPR036875">
    <property type="entry name" value="Znf_CCHC_sf"/>
</dbReference>
<dbReference type="Pfam" id="PF13976">
    <property type="entry name" value="gag_pre-integrs"/>
    <property type="match status" value="1"/>
</dbReference>
<keyword evidence="3" id="KW-0378">Hydrolase</keyword>
<feature type="domain" description="Reverse transcriptase Ty1/copia-type" evidence="5">
    <location>
        <begin position="678"/>
        <end position="773"/>
    </location>
</feature>
<feature type="domain" description="Retrovirus-related Pol polyprotein from transposon TNT 1-94-like beta-barrel" evidence="7">
    <location>
        <begin position="417"/>
        <end position="453"/>
    </location>
</feature>
<evidence type="ECO:0000313" key="8">
    <source>
        <dbReference type="EMBL" id="GEU60287.1"/>
    </source>
</evidence>
<dbReference type="SUPFAM" id="SSF57756">
    <property type="entry name" value="Retrovirus zinc finger-like domains"/>
    <property type="match status" value="1"/>
</dbReference>
<dbReference type="AlphaFoldDB" id="A0A6L2LH43"/>
<evidence type="ECO:0000259" key="7">
    <source>
        <dbReference type="Pfam" id="PF22936"/>
    </source>
</evidence>
<evidence type="ECO:0000256" key="3">
    <source>
        <dbReference type="ARBA" id="ARBA00022801"/>
    </source>
</evidence>
<evidence type="ECO:0000259" key="6">
    <source>
        <dbReference type="Pfam" id="PF13976"/>
    </source>
</evidence>
<comment type="caution">
    <text evidence="8">The sequence shown here is derived from an EMBL/GenBank/DDBJ whole genome shotgun (WGS) entry which is preliminary data.</text>
</comment>
<dbReference type="InterPro" id="IPR013103">
    <property type="entry name" value="RVT_2"/>
</dbReference>